<dbReference type="EC" id="3.4.24.-" evidence="4"/>
<feature type="domain" description="M23ase beta-sheet core" evidence="3">
    <location>
        <begin position="75"/>
        <end position="161"/>
    </location>
</feature>
<name>A0ABV9E3Q7_9ACTN</name>
<evidence type="ECO:0000313" key="5">
    <source>
        <dbReference type="Proteomes" id="UP001595923"/>
    </source>
</evidence>
<dbReference type="SUPFAM" id="SSF51261">
    <property type="entry name" value="Duplicated hybrid motif"/>
    <property type="match status" value="1"/>
</dbReference>
<organism evidence="4 5">
    <name type="scientific">Nocardiopsis mangrovi</name>
    <dbReference type="NCBI Taxonomy" id="1179818"/>
    <lineage>
        <taxon>Bacteria</taxon>
        <taxon>Bacillati</taxon>
        <taxon>Actinomycetota</taxon>
        <taxon>Actinomycetes</taxon>
        <taxon>Streptosporangiales</taxon>
        <taxon>Nocardiopsidaceae</taxon>
        <taxon>Nocardiopsis</taxon>
    </lineage>
</organism>
<protein>
    <submittedName>
        <fullName evidence="4">M23 family metallopeptidase</fullName>
        <ecNumber evidence="4">3.4.24.-</ecNumber>
    </submittedName>
</protein>
<evidence type="ECO:0000256" key="2">
    <source>
        <dbReference type="SAM" id="SignalP"/>
    </source>
</evidence>
<dbReference type="GO" id="GO:0016787">
    <property type="term" value="F:hydrolase activity"/>
    <property type="evidence" value="ECO:0007669"/>
    <property type="project" value="UniProtKB-KW"/>
</dbReference>
<proteinExistence type="predicted"/>
<keyword evidence="1 2" id="KW-0732">Signal</keyword>
<dbReference type="PANTHER" id="PTHR21666:SF289">
    <property type="entry name" value="L-ALA--D-GLU ENDOPEPTIDASE"/>
    <property type="match status" value="1"/>
</dbReference>
<dbReference type="PANTHER" id="PTHR21666">
    <property type="entry name" value="PEPTIDASE-RELATED"/>
    <property type="match status" value="1"/>
</dbReference>
<comment type="caution">
    <text evidence="4">The sequence shown here is derived from an EMBL/GenBank/DDBJ whole genome shotgun (WGS) entry which is preliminary data.</text>
</comment>
<dbReference type="RefSeq" id="WP_378577964.1">
    <property type="nucleotide sequence ID" value="NZ_JBHSFQ010000027.1"/>
</dbReference>
<gene>
    <name evidence="4" type="ORF">ACFO4E_22575</name>
</gene>
<dbReference type="InterPro" id="IPR050570">
    <property type="entry name" value="Cell_wall_metabolism_enzyme"/>
</dbReference>
<dbReference type="CDD" id="cd12797">
    <property type="entry name" value="M23_peptidase"/>
    <property type="match status" value="1"/>
</dbReference>
<keyword evidence="4" id="KW-0378">Hydrolase</keyword>
<dbReference type="InterPro" id="IPR016047">
    <property type="entry name" value="M23ase_b-sheet_dom"/>
</dbReference>
<accession>A0ABV9E3Q7</accession>
<dbReference type="Gene3D" id="2.70.70.10">
    <property type="entry name" value="Glucose Permease (Domain IIA)"/>
    <property type="match status" value="1"/>
</dbReference>
<evidence type="ECO:0000313" key="4">
    <source>
        <dbReference type="EMBL" id="MFC4564653.1"/>
    </source>
</evidence>
<evidence type="ECO:0000259" key="3">
    <source>
        <dbReference type="Pfam" id="PF01551"/>
    </source>
</evidence>
<feature type="chain" id="PRO_5045809857" evidence="2">
    <location>
        <begin position="34"/>
        <end position="184"/>
    </location>
</feature>
<reference evidence="5" key="1">
    <citation type="journal article" date="2019" name="Int. J. Syst. Evol. Microbiol.">
        <title>The Global Catalogue of Microorganisms (GCM) 10K type strain sequencing project: providing services to taxonomists for standard genome sequencing and annotation.</title>
        <authorList>
            <consortium name="The Broad Institute Genomics Platform"/>
            <consortium name="The Broad Institute Genome Sequencing Center for Infectious Disease"/>
            <person name="Wu L."/>
            <person name="Ma J."/>
        </authorList>
    </citation>
    <scope>NUCLEOTIDE SEQUENCE [LARGE SCALE GENOMIC DNA]</scope>
    <source>
        <strain evidence="5">XZYJ18</strain>
    </source>
</reference>
<dbReference type="Proteomes" id="UP001595923">
    <property type="component" value="Unassembled WGS sequence"/>
</dbReference>
<dbReference type="EMBL" id="JBHSFQ010000027">
    <property type="protein sequence ID" value="MFC4564653.1"/>
    <property type="molecule type" value="Genomic_DNA"/>
</dbReference>
<keyword evidence="5" id="KW-1185">Reference proteome</keyword>
<dbReference type="Pfam" id="PF01551">
    <property type="entry name" value="Peptidase_M23"/>
    <property type="match status" value="1"/>
</dbReference>
<sequence length="184" mass="19325">MRLSGFTIRSAARRLGVVIASAALLTTAFNATAGADQQALAAINLRTPFDCGQTWNANTRTNHNPQLSVDFQRSSANNQRVRSSASGTVTTVRDLGNTSYGKYIIVSHGSGITTLYAHLNSFNVSVGQSVSTGTVIGRVGSTGGSTGPHLHYEQRTNGTPVRVVLNGVSVRYYGNTSITSSTGC</sequence>
<feature type="signal peptide" evidence="2">
    <location>
        <begin position="1"/>
        <end position="33"/>
    </location>
</feature>
<dbReference type="InterPro" id="IPR011055">
    <property type="entry name" value="Dup_hybrid_motif"/>
</dbReference>
<evidence type="ECO:0000256" key="1">
    <source>
        <dbReference type="ARBA" id="ARBA00022729"/>
    </source>
</evidence>